<dbReference type="GO" id="GO:0060271">
    <property type="term" value="P:cilium assembly"/>
    <property type="evidence" value="ECO:0007669"/>
    <property type="project" value="TreeGrafter"/>
</dbReference>
<keyword evidence="2 4" id="KW-0802">TPR repeat</keyword>
<dbReference type="Gene3D" id="1.25.40.10">
    <property type="entry name" value="Tetratricopeptide repeat domain"/>
    <property type="match status" value="3"/>
</dbReference>
<comment type="similarity">
    <text evidence="3">Belongs to the BBS4 family.</text>
</comment>
<keyword evidence="7" id="KW-1185">Reference proteome</keyword>
<evidence type="ECO:0000313" key="6">
    <source>
        <dbReference type="EMBL" id="JAG72555.1"/>
    </source>
</evidence>
<reference evidence="8" key="2">
    <citation type="submission" date="2025-04" db="UniProtKB">
        <authorList>
            <consortium name="RefSeq"/>
        </authorList>
    </citation>
    <scope>IDENTIFICATION</scope>
    <source>
        <strain evidence="8">USDA-PBARC FA_bdor</strain>
        <tissue evidence="8">Whole organism</tissue>
    </source>
</reference>
<evidence type="ECO:0000313" key="8">
    <source>
        <dbReference type="RefSeq" id="XP_011311541.1"/>
    </source>
</evidence>
<dbReference type="KEGG" id="fas:105271598"/>
<organism evidence="6">
    <name type="scientific">Fopius arisanus</name>
    <dbReference type="NCBI Taxonomy" id="64838"/>
    <lineage>
        <taxon>Eukaryota</taxon>
        <taxon>Metazoa</taxon>
        <taxon>Ecdysozoa</taxon>
        <taxon>Arthropoda</taxon>
        <taxon>Hexapoda</taxon>
        <taxon>Insecta</taxon>
        <taxon>Pterygota</taxon>
        <taxon>Neoptera</taxon>
        <taxon>Endopterygota</taxon>
        <taxon>Hymenoptera</taxon>
        <taxon>Apocrita</taxon>
        <taxon>Ichneumonoidea</taxon>
        <taxon>Braconidae</taxon>
        <taxon>Opiinae</taxon>
        <taxon>Fopius</taxon>
    </lineage>
</organism>
<dbReference type="PANTHER" id="PTHR44186:SF1">
    <property type="entry name" value="BARDET-BIEDL SYNDROME 4 PROTEIN"/>
    <property type="match status" value="1"/>
</dbReference>
<evidence type="ECO:0000256" key="3">
    <source>
        <dbReference type="ARBA" id="ARBA00023778"/>
    </source>
</evidence>
<dbReference type="OrthoDB" id="309339at2759"/>
<dbReference type="AlphaFoldDB" id="A0A0C9PNV4"/>
<feature type="repeat" description="TPR" evidence="4">
    <location>
        <begin position="341"/>
        <end position="374"/>
    </location>
</feature>
<dbReference type="EMBL" id="GBYB01002788">
    <property type="protein sequence ID" value="JAG72555.1"/>
    <property type="molecule type" value="Transcribed_RNA"/>
</dbReference>
<feature type="compositionally biased region" description="Polar residues" evidence="5">
    <location>
        <begin position="1"/>
        <end position="10"/>
    </location>
</feature>
<dbReference type="CTD" id="585"/>
<protein>
    <submittedName>
        <fullName evidence="8">Bardet-Biedl syndrome 4 protein homolog isoform X1</fullName>
    </submittedName>
    <submittedName>
        <fullName evidence="6">Bbs4 protein</fullName>
    </submittedName>
</protein>
<dbReference type="SUPFAM" id="SSF48452">
    <property type="entry name" value="TPR-like"/>
    <property type="match status" value="2"/>
</dbReference>
<reference evidence="6" key="1">
    <citation type="submission" date="2015-01" db="EMBL/GenBank/DDBJ databases">
        <title>Transcriptome Assembly of Fopius arisanus.</title>
        <authorList>
            <person name="Geib S."/>
        </authorList>
    </citation>
    <scope>NUCLEOTIDE SEQUENCE</scope>
</reference>
<accession>A0A0C9PNV4</accession>
<evidence type="ECO:0000256" key="1">
    <source>
        <dbReference type="ARBA" id="ARBA00022737"/>
    </source>
</evidence>
<dbReference type="RefSeq" id="XP_011311541.1">
    <property type="nucleotide sequence ID" value="XM_011313239.1"/>
</dbReference>
<keyword evidence="1" id="KW-0677">Repeat</keyword>
<feature type="compositionally biased region" description="Basic and acidic residues" evidence="5">
    <location>
        <begin position="18"/>
        <end position="29"/>
    </location>
</feature>
<dbReference type="GO" id="GO:0061512">
    <property type="term" value="P:protein localization to cilium"/>
    <property type="evidence" value="ECO:0007669"/>
    <property type="project" value="TreeGrafter"/>
</dbReference>
<evidence type="ECO:0000256" key="5">
    <source>
        <dbReference type="SAM" id="MobiDB-lite"/>
    </source>
</evidence>
<proteinExistence type="inferred from homology"/>
<dbReference type="Pfam" id="PF13432">
    <property type="entry name" value="TPR_16"/>
    <property type="match status" value="1"/>
</dbReference>
<dbReference type="PROSITE" id="PS50005">
    <property type="entry name" value="TPR"/>
    <property type="match status" value="1"/>
</dbReference>
<dbReference type="Proteomes" id="UP000694866">
    <property type="component" value="Unplaced"/>
</dbReference>
<dbReference type="PANTHER" id="PTHR44186">
    <property type="match status" value="1"/>
</dbReference>
<gene>
    <name evidence="6" type="primary">bbs4</name>
    <name evidence="8" type="synonym">BBS4</name>
    <name evidence="6" type="ORF">g.9559</name>
</gene>
<sequence>MANNTLSNGGVPQHSANRRSDRSVDKSKKDIPAIECRNWLLHRHYTRHEYRIAKFLIDQELMNSHGHNEYASYLKGLILRREGKVQVSLDCFQNCYNVNSTNVNNVKQIAKSLFLLGSHKRAVDAYLEAGRMSPSPDWEIHHSLGECYVKLNLSEDARREFKRSTELTKNEIPYVSLGRLHVEENRVDDAIAVYSAALKNSCESEDAAIELGLVYLATGDIQQAFQQFGTVLAHSSMCTRAIIPMAYIIQNHQEYDVALSKYKIAAQMLPESYHLWNNIGMCLYGKQKVVAAISCLKRAHYLNPMALLPACNLGRVLLTTGQPASAAIYLCSAVTAAPKNPQPYLLLGIALKKLDDLEGSEKALSKAHSLTPQDPLTLINYAVILEERGKKDRANEILSDLKDIAAVTTVEPQIVEAARSLSRKLLANTRITEDKRLLNEDEV</sequence>
<dbReference type="GO" id="GO:0036064">
    <property type="term" value="C:ciliary basal body"/>
    <property type="evidence" value="ECO:0007669"/>
    <property type="project" value="TreeGrafter"/>
</dbReference>
<accession>A0A9R1TM76</accession>
<evidence type="ECO:0000256" key="2">
    <source>
        <dbReference type="ARBA" id="ARBA00022803"/>
    </source>
</evidence>
<dbReference type="InterPro" id="IPR011990">
    <property type="entry name" value="TPR-like_helical_dom_sf"/>
</dbReference>
<dbReference type="SMART" id="SM00028">
    <property type="entry name" value="TPR"/>
    <property type="match status" value="7"/>
</dbReference>
<feature type="region of interest" description="Disordered" evidence="5">
    <location>
        <begin position="1"/>
        <end position="29"/>
    </location>
</feature>
<name>A0A0C9PNV4_9HYME</name>
<dbReference type="GeneID" id="105271598"/>
<evidence type="ECO:0000313" key="7">
    <source>
        <dbReference type="Proteomes" id="UP000694866"/>
    </source>
</evidence>
<evidence type="ECO:0000256" key="4">
    <source>
        <dbReference type="PROSITE-ProRule" id="PRU00339"/>
    </source>
</evidence>
<dbReference type="InterPro" id="IPR019734">
    <property type="entry name" value="TPR_rpt"/>
</dbReference>